<dbReference type="SUPFAM" id="SSF53850">
    <property type="entry name" value="Periplasmic binding protein-like II"/>
    <property type="match status" value="1"/>
</dbReference>
<protein>
    <submittedName>
        <fullName evidence="3">Bug family tripartite tricarboxylate transporter substrate binding protein</fullName>
    </submittedName>
</protein>
<evidence type="ECO:0000313" key="3">
    <source>
        <dbReference type="EMBL" id="MFC5496039.1"/>
    </source>
</evidence>
<feature type="chain" id="PRO_5045142193" evidence="2">
    <location>
        <begin position="24"/>
        <end position="324"/>
    </location>
</feature>
<evidence type="ECO:0000256" key="1">
    <source>
        <dbReference type="ARBA" id="ARBA00006987"/>
    </source>
</evidence>
<proteinExistence type="inferred from homology"/>
<dbReference type="RefSeq" id="WP_376848073.1">
    <property type="nucleotide sequence ID" value="NZ_JBHSMF010000002.1"/>
</dbReference>
<dbReference type="EMBL" id="JBHSMF010000002">
    <property type="protein sequence ID" value="MFC5496039.1"/>
    <property type="molecule type" value="Genomic_DNA"/>
</dbReference>
<dbReference type="Gene3D" id="3.40.190.10">
    <property type="entry name" value="Periplasmic binding protein-like II"/>
    <property type="match status" value="1"/>
</dbReference>
<dbReference type="PANTHER" id="PTHR42928:SF5">
    <property type="entry name" value="BLR1237 PROTEIN"/>
    <property type="match status" value="1"/>
</dbReference>
<gene>
    <name evidence="3" type="ORF">ACFPOE_00705</name>
</gene>
<dbReference type="PIRSF" id="PIRSF017082">
    <property type="entry name" value="YflP"/>
    <property type="match status" value="1"/>
</dbReference>
<sequence>MHKLLLAVVLLAAAVFGAVPAGAQGTYPSHPVKVVVPQPPGGGFDFVARLLADRMGRQMGQSFVVENKPGSGTLVGTDFVAKAAPDGYTLLTGSVSNLALNPGLYRNLPYDSLRDFEPLGIAVSYSYTLMARKDLPLNSLKEVVAYAKANPRKLTYASAGAGSGQHVLAAALWHLAGVELVHVPYRGAQAAYQDLIGGRVDLFFDLAPTARGQIDAGTVKALAVSGSARNPMHPDLPTITESGVAQLDLESWFGWFAPAKTPPEVLEKLRAGLAKVMAAPDVAEAFRKAGGKPVALGAAETRALVQGDVQRWTRLIREADIRAD</sequence>
<dbReference type="Proteomes" id="UP001596037">
    <property type="component" value="Unassembled WGS sequence"/>
</dbReference>
<evidence type="ECO:0000256" key="2">
    <source>
        <dbReference type="SAM" id="SignalP"/>
    </source>
</evidence>
<feature type="signal peptide" evidence="2">
    <location>
        <begin position="1"/>
        <end position="23"/>
    </location>
</feature>
<dbReference type="PANTHER" id="PTHR42928">
    <property type="entry name" value="TRICARBOXYLATE-BINDING PROTEIN"/>
    <property type="match status" value="1"/>
</dbReference>
<dbReference type="InterPro" id="IPR042100">
    <property type="entry name" value="Bug_dom1"/>
</dbReference>
<accession>A0ABW0N7Y1</accession>
<keyword evidence="2" id="KW-0732">Signal</keyword>
<reference evidence="4" key="1">
    <citation type="journal article" date="2019" name="Int. J. Syst. Evol. Microbiol.">
        <title>The Global Catalogue of Microorganisms (GCM) 10K type strain sequencing project: providing services to taxonomists for standard genome sequencing and annotation.</title>
        <authorList>
            <consortium name="The Broad Institute Genomics Platform"/>
            <consortium name="The Broad Institute Genome Sequencing Center for Infectious Disease"/>
            <person name="Wu L."/>
            <person name="Ma J."/>
        </authorList>
    </citation>
    <scope>NUCLEOTIDE SEQUENCE [LARGE SCALE GENOMIC DNA]</scope>
    <source>
        <strain evidence="4">CCUG 57401</strain>
    </source>
</reference>
<dbReference type="Gene3D" id="3.40.190.150">
    <property type="entry name" value="Bordetella uptake gene, domain 1"/>
    <property type="match status" value="1"/>
</dbReference>
<dbReference type="Pfam" id="PF03401">
    <property type="entry name" value="TctC"/>
    <property type="match status" value="1"/>
</dbReference>
<dbReference type="CDD" id="cd07012">
    <property type="entry name" value="PBP2_Bug_TTT"/>
    <property type="match status" value="1"/>
</dbReference>
<name>A0ABW0N7Y1_9BURK</name>
<keyword evidence="4" id="KW-1185">Reference proteome</keyword>
<comment type="caution">
    <text evidence="3">The sequence shown here is derived from an EMBL/GenBank/DDBJ whole genome shotgun (WGS) entry which is preliminary data.</text>
</comment>
<organism evidence="3 4">
    <name type="scientific">Caenimonas terrae</name>
    <dbReference type="NCBI Taxonomy" id="696074"/>
    <lineage>
        <taxon>Bacteria</taxon>
        <taxon>Pseudomonadati</taxon>
        <taxon>Pseudomonadota</taxon>
        <taxon>Betaproteobacteria</taxon>
        <taxon>Burkholderiales</taxon>
        <taxon>Comamonadaceae</taxon>
        <taxon>Caenimonas</taxon>
    </lineage>
</organism>
<dbReference type="InterPro" id="IPR005064">
    <property type="entry name" value="BUG"/>
</dbReference>
<evidence type="ECO:0000313" key="4">
    <source>
        <dbReference type="Proteomes" id="UP001596037"/>
    </source>
</evidence>
<comment type="similarity">
    <text evidence="1">Belongs to the UPF0065 (bug) family.</text>
</comment>